<evidence type="ECO:0000256" key="2">
    <source>
        <dbReference type="ARBA" id="ARBA00022553"/>
    </source>
</evidence>
<reference evidence="9" key="1">
    <citation type="submission" date="2023-01" db="EMBL/GenBank/DDBJ databases">
        <title>Oxazolidinone resistance genes in florfenicol resistant enterococci from beef cattle and veal calves at slaughter.</title>
        <authorList>
            <person name="Biggel M."/>
        </authorList>
    </citation>
    <scope>NUCLEOTIDE SEQUENCE</scope>
    <source>
        <strain evidence="9">K204-1</strain>
    </source>
</reference>
<organism evidence="9 10">
    <name type="scientific">Vagococcus lutrae</name>
    <dbReference type="NCBI Taxonomy" id="81947"/>
    <lineage>
        <taxon>Bacteria</taxon>
        <taxon>Bacillati</taxon>
        <taxon>Bacillota</taxon>
        <taxon>Bacilli</taxon>
        <taxon>Lactobacillales</taxon>
        <taxon>Enterococcaceae</taxon>
        <taxon>Vagococcus</taxon>
    </lineage>
</organism>
<gene>
    <name evidence="9" type="ORF">PML95_05455</name>
</gene>
<keyword evidence="5" id="KW-0598">Phosphotransferase system</keyword>
<keyword evidence="2" id="KW-0597">Phosphoprotein</keyword>
<accession>A0AAE9XDL7</accession>
<dbReference type="GO" id="GO:0016301">
    <property type="term" value="F:kinase activity"/>
    <property type="evidence" value="ECO:0007669"/>
    <property type="project" value="UniProtKB-KW"/>
</dbReference>
<dbReference type="InterPro" id="IPR003501">
    <property type="entry name" value="PTS_EIIB_2/3"/>
</dbReference>
<feature type="domain" description="PTS EIIB type-3" evidence="8">
    <location>
        <begin position="1"/>
        <end position="102"/>
    </location>
</feature>
<dbReference type="GO" id="GO:0008982">
    <property type="term" value="F:protein-N(PI)-phosphohistidine-sugar phosphotransferase activity"/>
    <property type="evidence" value="ECO:0007669"/>
    <property type="project" value="InterPro"/>
</dbReference>
<evidence type="ECO:0000313" key="9">
    <source>
        <dbReference type="EMBL" id="WCG21856.1"/>
    </source>
</evidence>
<name>A0AAE9XDL7_9ENTE</name>
<dbReference type="PANTHER" id="PTHR34581:SF2">
    <property type="entry name" value="PTS SYSTEM N,N'-DIACETYLCHITOBIOSE-SPECIFIC EIIB COMPONENT"/>
    <property type="match status" value="1"/>
</dbReference>
<evidence type="ECO:0000256" key="3">
    <source>
        <dbReference type="ARBA" id="ARBA00022597"/>
    </source>
</evidence>
<keyword evidence="4" id="KW-0808">Transferase</keyword>
<evidence type="ECO:0000256" key="5">
    <source>
        <dbReference type="ARBA" id="ARBA00022683"/>
    </source>
</evidence>
<keyword evidence="3 9" id="KW-0762">Sugar transport</keyword>
<dbReference type="GO" id="GO:0009401">
    <property type="term" value="P:phosphoenolpyruvate-dependent sugar phosphotransferase system"/>
    <property type="evidence" value="ECO:0007669"/>
    <property type="project" value="UniProtKB-KW"/>
</dbReference>
<dbReference type="Gene3D" id="3.40.50.2300">
    <property type="match status" value="1"/>
</dbReference>
<keyword evidence="1" id="KW-0813">Transport</keyword>
<evidence type="ECO:0000256" key="7">
    <source>
        <dbReference type="PROSITE-ProRule" id="PRU00423"/>
    </source>
</evidence>
<evidence type="ECO:0000256" key="6">
    <source>
        <dbReference type="ARBA" id="ARBA00022777"/>
    </source>
</evidence>
<dbReference type="RefSeq" id="WP_126762017.1">
    <property type="nucleotide sequence ID" value="NZ_CP116507.1"/>
</dbReference>
<proteinExistence type="predicted"/>
<dbReference type="InterPro" id="IPR013012">
    <property type="entry name" value="PTS_EIIB_3"/>
</dbReference>
<dbReference type="CDD" id="cd05564">
    <property type="entry name" value="PTS_IIB_chitobiose_lichenan"/>
    <property type="match status" value="1"/>
</dbReference>
<dbReference type="Pfam" id="PF02302">
    <property type="entry name" value="PTS_IIB"/>
    <property type="match status" value="1"/>
</dbReference>
<evidence type="ECO:0000256" key="4">
    <source>
        <dbReference type="ARBA" id="ARBA00022679"/>
    </source>
</evidence>
<dbReference type="SUPFAM" id="SSF52794">
    <property type="entry name" value="PTS system IIB component-like"/>
    <property type="match status" value="1"/>
</dbReference>
<dbReference type="PANTHER" id="PTHR34581">
    <property type="entry name" value="PTS SYSTEM N,N'-DIACETYLCHITOBIOSE-SPECIFIC EIIB COMPONENT"/>
    <property type="match status" value="1"/>
</dbReference>
<dbReference type="EMBL" id="CP116507">
    <property type="protein sequence ID" value="WCG21856.1"/>
    <property type="molecule type" value="Genomic_DNA"/>
</dbReference>
<dbReference type="InterPro" id="IPR036095">
    <property type="entry name" value="PTS_EIIB-like_sf"/>
</dbReference>
<dbReference type="Proteomes" id="UP001179600">
    <property type="component" value="Chromosome"/>
</dbReference>
<evidence type="ECO:0000256" key="1">
    <source>
        <dbReference type="ARBA" id="ARBA00022448"/>
    </source>
</evidence>
<dbReference type="InterPro" id="IPR051819">
    <property type="entry name" value="PTS_sugar-specific_EIIB"/>
</dbReference>
<feature type="modified residue" description="Phosphocysteine; by EIIA" evidence="7">
    <location>
        <position position="8"/>
    </location>
</feature>
<dbReference type="AlphaFoldDB" id="A0AAE9XDL7"/>
<dbReference type="PROSITE" id="PS51100">
    <property type="entry name" value="PTS_EIIB_TYPE_3"/>
    <property type="match status" value="1"/>
</dbReference>
<evidence type="ECO:0000259" key="8">
    <source>
        <dbReference type="PROSITE" id="PS51100"/>
    </source>
</evidence>
<sequence>MKNILLVCGGGASSGFMAANMRKAAKKRGIEITIQARSESELEEHLDTTDMLLIGPHLSYMEEDIKAQLGDRPMKVAVIPQNIYGPLDGNKAIDFALDLENK</sequence>
<keyword evidence="6" id="KW-0418">Kinase</keyword>
<evidence type="ECO:0000313" key="10">
    <source>
        <dbReference type="Proteomes" id="UP001179600"/>
    </source>
</evidence>
<protein>
    <submittedName>
        <fullName evidence="9">PTS sugar transporter subunit IIB</fullName>
    </submittedName>
</protein>